<dbReference type="InterPro" id="IPR015856">
    <property type="entry name" value="ABC_transpr_CbiO/EcfA_su"/>
</dbReference>
<dbReference type="InterPro" id="IPR050095">
    <property type="entry name" value="ECF_ABC_transporter_ATP-bd"/>
</dbReference>
<dbReference type="KEGG" id="mflg:ABS361_14845"/>
<keyword evidence="4 6" id="KW-0067">ATP-binding</keyword>
<evidence type="ECO:0000256" key="2">
    <source>
        <dbReference type="ARBA" id="ARBA00022448"/>
    </source>
</evidence>
<dbReference type="InterPro" id="IPR003593">
    <property type="entry name" value="AAA+_ATPase"/>
</dbReference>
<dbReference type="InterPro" id="IPR027417">
    <property type="entry name" value="P-loop_NTPase"/>
</dbReference>
<evidence type="ECO:0000313" key="6">
    <source>
        <dbReference type="EMBL" id="XBY43365.1"/>
    </source>
</evidence>
<dbReference type="GO" id="GO:0043190">
    <property type="term" value="C:ATP-binding cassette (ABC) transporter complex"/>
    <property type="evidence" value="ECO:0007669"/>
    <property type="project" value="TreeGrafter"/>
</dbReference>
<dbReference type="Pfam" id="PF00005">
    <property type="entry name" value="ABC_tran"/>
    <property type="match status" value="1"/>
</dbReference>
<evidence type="ECO:0000259" key="5">
    <source>
        <dbReference type="PROSITE" id="PS50893"/>
    </source>
</evidence>
<dbReference type="GO" id="GO:0042626">
    <property type="term" value="F:ATPase-coupled transmembrane transporter activity"/>
    <property type="evidence" value="ECO:0007669"/>
    <property type="project" value="TreeGrafter"/>
</dbReference>
<dbReference type="RefSeq" id="WP_407048465.1">
    <property type="nucleotide sequence ID" value="NZ_CP158568.1"/>
</dbReference>
<organism evidence="6">
    <name type="scientific">Methyloraptor flagellatus</name>
    <dbReference type="NCBI Taxonomy" id="3162530"/>
    <lineage>
        <taxon>Bacteria</taxon>
        <taxon>Pseudomonadati</taxon>
        <taxon>Pseudomonadota</taxon>
        <taxon>Alphaproteobacteria</taxon>
        <taxon>Hyphomicrobiales</taxon>
        <taxon>Ancalomicrobiaceae</taxon>
        <taxon>Methyloraptor</taxon>
    </lineage>
</organism>
<evidence type="ECO:0000256" key="4">
    <source>
        <dbReference type="ARBA" id="ARBA00022840"/>
    </source>
</evidence>
<reference evidence="6" key="1">
    <citation type="submission" date="2024-06" db="EMBL/GenBank/DDBJ databases">
        <title>Methylostella associata gen. nov., sp. nov., a novel Ancalomicrobiaceae-affiliated facultatively methylotrophic bacteria that feed on methanotrophs of the genus Methylococcus.</title>
        <authorList>
            <person name="Saltykova V."/>
            <person name="Danilova O.V."/>
            <person name="Oshkin I.Y."/>
            <person name="Belova S.E."/>
            <person name="Pimenov N.V."/>
            <person name="Dedysh S.N."/>
        </authorList>
    </citation>
    <scope>NUCLEOTIDE SEQUENCE</scope>
    <source>
        <strain evidence="6">S20</strain>
    </source>
</reference>
<evidence type="ECO:0000256" key="3">
    <source>
        <dbReference type="ARBA" id="ARBA00022741"/>
    </source>
</evidence>
<dbReference type="PANTHER" id="PTHR43553:SF24">
    <property type="entry name" value="ENERGY-COUPLING FACTOR TRANSPORTER ATP-BINDING PROTEIN ECFA1"/>
    <property type="match status" value="1"/>
</dbReference>
<dbReference type="PROSITE" id="PS00211">
    <property type="entry name" value="ABC_TRANSPORTER_1"/>
    <property type="match status" value="1"/>
</dbReference>
<keyword evidence="3" id="KW-0547">Nucleotide-binding</keyword>
<keyword evidence="2" id="KW-0813">Transport</keyword>
<dbReference type="SUPFAM" id="SSF52540">
    <property type="entry name" value="P-loop containing nucleoside triphosphate hydrolases"/>
    <property type="match status" value="1"/>
</dbReference>
<name>A0AAU7X6G3_9HYPH</name>
<accession>A0AAU7X6G3</accession>
<dbReference type="EMBL" id="CP158568">
    <property type="protein sequence ID" value="XBY43365.1"/>
    <property type="molecule type" value="Genomic_DNA"/>
</dbReference>
<dbReference type="InterPro" id="IPR017871">
    <property type="entry name" value="ABC_transporter-like_CS"/>
</dbReference>
<comment type="similarity">
    <text evidence="1">Belongs to the ABC transporter superfamily.</text>
</comment>
<dbReference type="InterPro" id="IPR003439">
    <property type="entry name" value="ABC_transporter-like_ATP-bd"/>
</dbReference>
<gene>
    <name evidence="6" type="ORF">ABS361_14845</name>
</gene>
<dbReference type="CDD" id="cd03225">
    <property type="entry name" value="ABC_cobalt_CbiO_domain1"/>
    <property type="match status" value="1"/>
</dbReference>
<sequence length="234" mass="24881">MERLSVTAFPTIALENVAVVRDGRRVLDIAGLTLAERRIGVVGLNGSGKSTLLKLIDGLVLPSEGHVTVDGLSTATDGAAIRRRVGFVFQNPDNQVVFPIVTDDLAFGLKNSGLAKAEIPARAQAALDRLGIGHLAKRRIHELSGGEKQLVALAGVITVEPATILFDEPTTLLDLRNRDRFVAVLAGLPQQTIIASHDLDLIATCERVIVIHEARVAIDAPAAAAIAAYRELAR</sequence>
<feature type="domain" description="ABC transporter" evidence="5">
    <location>
        <begin position="12"/>
        <end position="230"/>
    </location>
</feature>
<dbReference type="PANTHER" id="PTHR43553">
    <property type="entry name" value="HEAVY METAL TRANSPORTER"/>
    <property type="match status" value="1"/>
</dbReference>
<dbReference type="PROSITE" id="PS50893">
    <property type="entry name" value="ABC_TRANSPORTER_2"/>
    <property type="match status" value="1"/>
</dbReference>
<dbReference type="AlphaFoldDB" id="A0AAU7X6G3"/>
<protein>
    <submittedName>
        <fullName evidence="6">ABC transporter ATP-binding protein</fullName>
    </submittedName>
</protein>
<dbReference type="GO" id="GO:0016887">
    <property type="term" value="F:ATP hydrolysis activity"/>
    <property type="evidence" value="ECO:0007669"/>
    <property type="project" value="InterPro"/>
</dbReference>
<dbReference type="GO" id="GO:0005524">
    <property type="term" value="F:ATP binding"/>
    <property type="evidence" value="ECO:0007669"/>
    <property type="project" value="UniProtKB-KW"/>
</dbReference>
<evidence type="ECO:0000256" key="1">
    <source>
        <dbReference type="ARBA" id="ARBA00005417"/>
    </source>
</evidence>
<dbReference type="Gene3D" id="3.40.50.300">
    <property type="entry name" value="P-loop containing nucleotide triphosphate hydrolases"/>
    <property type="match status" value="1"/>
</dbReference>
<proteinExistence type="inferred from homology"/>
<dbReference type="SMART" id="SM00382">
    <property type="entry name" value="AAA"/>
    <property type="match status" value="1"/>
</dbReference>